<keyword evidence="7" id="KW-0406">Ion transport</keyword>
<dbReference type="CDD" id="cd13131">
    <property type="entry name" value="MATE_NorM_like"/>
    <property type="match status" value="1"/>
</dbReference>
<comment type="caution">
    <text evidence="11">The sequence shown here is derived from an EMBL/GenBank/DDBJ whole genome shotgun (WGS) entry which is preliminary data.</text>
</comment>
<feature type="transmembrane region" description="Helical" evidence="10">
    <location>
        <begin position="374"/>
        <end position="395"/>
    </location>
</feature>
<evidence type="ECO:0000256" key="6">
    <source>
        <dbReference type="ARBA" id="ARBA00022989"/>
    </source>
</evidence>
<dbReference type="OrthoDB" id="9780160at2"/>
<organism evidence="11 12">
    <name type="scientific">Bradyrhizobium yuanmingense</name>
    <dbReference type="NCBI Taxonomy" id="108015"/>
    <lineage>
        <taxon>Bacteria</taxon>
        <taxon>Pseudomonadati</taxon>
        <taxon>Pseudomonadota</taxon>
        <taxon>Alphaproteobacteria</taxon>
        <taxon>Hyphomicrobiales</taxon>
        <taxon>Nitrobacteraceae</taxon>
        <taxon>Bradyrhizobium</taxon>
    </lineage>
</organism>
<dbReference type="PANTHER" id="PTHR43298:SF2">
    <property type="entry name" value="FMN_FAD EXPORTER YEEO-RELATED"/>
    <property type="match status" value="1"/>
</dbReference>
<keyword evidence="6 10" id="KW-1133">Transmembrane helix</keyword>
<evidence type="ECO:0000256" key="10">
    <source>
        <dbReference type="SAM" id="Phobius"/>
    </source>
</evidence>
<feature type="transmembrane region" description="Helical" evidence="10">
    <location>
        <begin position="107"/>
        <end position="131"/>
    </location>
</feature>
<dbReference type="GO" id="GO:0005886">
    <property type="term" value="C:plasma membrane"/>
    <property type="evidence" value="ECO:0007669"/>
    <property type="project" value="UniProtKB-SubCell"/>
</dbReference>
<evidence type="ECO:0000256" key="3">
    <source>
        <dbReference type="ARBA" id="ARBA00022449"/>
    </source>
</evidence>
<evidence type="ECO:0000313" key="12">
    <source>
        <dbReference type="Proteomes" id="UP000051380"/>
    </source>
</evidence>
<dbReference type="GO" id="GO:0042910">
    <property type="term" value="F:xenobiotic transmembrane transporter activity"/>
    <property type="evidence" value="ECO:0007669"/>
    <property type="project" value="InterPro"/>
</dbReference>
<dbReference type="Proteomes" id="UP000051380">
    <property type="component" value="Unassembled WGS sequence"/>
</dbReference>
<feature type="transmembrane region" description="Helical" evidence="10">
    <location>
        <begin position="143"/>
        <end position="163"/>
    </location>
</feature>
<dbReference type="NCBIfam" id="TIGR00797">
    <property type="entry name" value="matE"/>
    <property type="match status" value="1"/>
</dbReference>
<evidence type="ECO:0000256" key="9">
    <source>
        <dbReference type="ARBA" id="ARBA00031636"/>
    </source>
</evidence>
<dbReference type="RefSeq" id="WP_057030581.1">
    <property type="nucleotide sequence ID" value="NZ_LJYF01000055.1"/>
</dbReference>
<keyword evidence="8 10" id="KW-0472">Membrane</keyword>
<evidence type="ECO:0000256" key="2">
    <source>
        <dbReference type="ARBA" id="ARBA00022448"/>
    </source>
</evidence>
<reference evidence="11 12" key="1">
    <citation type="submission" date="2015-09" db="EMBL/GenBank/DDBJ databases">
        <title>Draft Genome Sequence of the Strain BR 3267 (Bradyrhizobium yuanmingense) recommended as inoculant for cowpea in Brazil.</title>
        <authorList>
            <person name="Simoes-Araujo J.L."/>
            <person name="Zilli J.E."/>
        </authorList>
    </citation>
    <scope>NUCLEOTIDE SEQUENCE [LARGE SCALE GENOMIC DNA]</scope>
    <source>
        <strain evidence="11 12">BR3267</strain>
    </source>
</reference>
<dbReference type="InterPro" id="IPR002528">
    <property type="entry name" value="MATE_fam"/>
</dbReference>
<dbReference type="GO" id="GO:0015297">
    <property type="term" value="F:antiporter activity"/>
    <property type="evidence" value="ECO:0007669"/>
    <property type="project" value="UniProtKB-KW"/>
</dbReference>
<keyword evidence="4" id="KW-1003">Cell membrane</keyword>
<evidence type="ECO:0000256" key="4">
    <source>
        <dbReference type="ARBA" id="ARBA00022475"/>
    </source>
</evidence>
<feature type="transmembrane region" description="Helical" evidence="10">
    <location>
        <begin position="74"/>
        <end position="95"/>
    </location>
</feature>
<sequence length="468" mass="50035">MDKTVSASRRGVARRAAPHEFAVEFIEIAKLALPMVLTQLGQVAMMTTDLAFIGGIGVEAVAAAGLAVKVYLVSITFGMGLLAASATFAAQAFGANNLAVVRRSLRMGLWIALLLSVPIMAILLCSEQILLALGQAPDAARLAQQYLAGVAWGVAPVLCFLAIRDFMAAVNRPEPVLWITLGVIPVNALLVYFLMYGEFGLPRLELFGAGLARTLVNSAMFLSSLWFATMRHPFRGYHVFAHFWRFDWRLMRQLVTIGIPISMVLLMECGISFAAAVLMGVISTNALAAHQVASQAAAILFMIPFGISMATTVRVAHAVGRNDRAGIKRASLAAMLFGIVIVTILTLAIIGGRFEIAKFFLSVSVDDADATIELAAHLLLVGASLFVTEAIYTIAWGSLRGLKDTRVPLLLAGFAYWLIGFSLSYVLGLKTGLGAMGIWLGLSIGAAVHAALLVIRFQVLASRIALQS</sequence>
<evidence type="ECO:0000256" key="8">
    <source>
        <dbReference type="ARBA" id="ARBA00023136"/>
    </source>
</evidence>
<feature type="transmembrane region" description="Helical" evidence="10">
    <location>
        <begin position="433"/>
        <end position="455"/>
    </location>
</feature>
<evidence type="ECO:0000256" key="1">
    <source>
        <dbReference type="ARBA" id="ARBA00004429"/>
    </source>
</evidence>
<accession>A0A0R3BHU3</accession>
<dbReference type="PIRSF" id="PIRSF006603">
    <property type="entry name" value="DinF"/>
    <property type="match status" value="1"/>
</dbReference>
<feature type="transmembrane region" description="Helical" evidence="10">
    <location>
        <begin position="332"/>
        <end position="354"/>
    </location>
</feature>
<dbReference type="Pfam" id="PF01554">
    <property type="entry name" value="MatE"/>
    <property type="match status" value="2"/>
</dbReference>
<dbReference type="EMBL" id="LJYF01000055">
    <property type="protein sequence ID" value="KRP85018.1"/>
    <property type="molecule type" value="Genomic_DNA"/>
</dbReference>
<dbReference type="PANTHER" id="PTHR43298">
    <property type="entry name" value="MULTIDRUG RESISTANCE PROTEIN NORM-RELATED"/>
    <property type="match status" value="1"/>
</dbReference>
<feature type="transmembrane region" description="Helical" evidence="10">
    <location>
        <begin position="50"/>
        <end position="68"/>
    </location>
</feature>
<feature type="transmembrane region" description="Helical" evidence="10">
    <location>
        <begin position="254"/>
        <end position="282"/>
    </location>
</feature>
<feature type="transmembrane region" description="Helical" evidence="10">
    <location>
        <begin position="175"/>
        <end position="195"/>
    </location>
</feature>
<name>A0A0R3BHU3_9BRAD</name>
<comment type="subcellular location">
    <subcellularLocation>
        <location evidence="1">Cell inner membrane</location>
        <topology evidence="1">Multi-pass membrane protein</topology>
    </subcellularLocation>
</comment>
<keyword evidence="2" id="KW-0813">Transport</keyword>
<dbReference type="InterPro" id="IPR048279">
    <property type="entry name" value="MdtK-like"/>
</dbReference>
<keyword evidence="5 10" id="KW-0812">Transmembrane</keyword>
<dbReference type="AlphaFoldDB" id="A0A0R3BHU3"/>
<protein>
    <recommendedName>
        <fullName evidence="9">Multidrug-efflux transporter</fullName>
    </recommendedName>
</protein>
<evidence type="ECO:0000256" key="5">
    <source>
        <dbReference type="ARBA" id="ARBA00022692"/>
    </source>
</evidence>
<dbReference type="InterPro" id="IPR050222">
    <property type="entry name" value="MATE_MdtK"/>
</dbReference>
<dbReference type="GO" id="GO:0006811">
    <property type="term" value="P:monoatomic ion transport"/>
    <property type="evidence" value="ECO:0007669"/>
    <property type="project" value="UniProtKB-KW"/>
</dbReference>
<keyword evidence="3" id="KW-0050">Antiport</keyword>
<gene>
    <name evidence="11" type="ORF">AOQ72_05345</name>
</gene>
<evidence type="ECO:0000256" key="7">
    <source>
        <dbReference type="ARBA" id="ARBA00023065"/>
    </source>
</evidence>
<feature type="transmembrane region" description="Helical" evidence="10">
    <location>
        <begin position="288"/>
        <end position="311"/>
    </location>
</feature>
<proteinExistence type="predicted"/>
<feature type="transmembrane region" description="Helical" evidence="10">
    <location>
        <begin position="207"/>
        <end position="228"/>
    </location>
</feature>
<feature type="transmembrane region" description="Helical" evidence="10">
    <location>
        <begin position="407"/>
        <end position="427"/>
    </location>
</feature>
<evidence type="ECO:0000313" key="11">
    <source>
        <dbReference type="EMBL" id="KRP85018.1"/>
    </source>
</evidence>